<accession>A0ACB8B624</accession>
<name>A0ACB8B624_9AGAM</name>
<protein>
    <submittedName>
        <fullName evidence="1">Uncharacterized protein</fullName>
    </submittedName>
</protein>
<dbReference type="Proteomes" id="UP000790709">
    <property type="component" value="Unassembled WGS sequence"/>
</dbReference>
<gene>
    <name evidence="1" type="ORF">BV22DRAFT_1198355</name>
</gene>
<organism evidence="1 2">
    <name type="scientific">Leucogyrophana mollusca</name>
    <dbReference type="NCBI Taxonomy" id="85980"/>
    <lineage>
        <taxon>Eukaryota</taxon>
        <taxon>Fungi</taxon>
        <taxon>Dikarya</taxon>
        <taxon>Basidiomycota</taxon>
        <taxon>Agaricomycotina</taxon>
        <taxon>Agaricomycetes</taxon>
        <taxon>Agaricomycetidae</taxon>
        <taxon>Boletales</taxon>
        <taxon>Boletales incertae sedis</taxon>
        <taxon>Leucogyrophana</taxon>
    </lineage>
</organism>
<dbReference type="EMBL" id="MU266536">
    <property type="protein sequence ID" value="KAH7921231.1"/>
    <property type="molecule type" value="Genomic_DNA"/>
</dbReference>
<evidence type="ECO:0000313" key="2">
    <source>
        <dbReference type="Proteomes" id="UP000790709"/>
    </source>
</evidence>
<reference evidence="1" key="1">
    <citation type="journal article" date="2021" name="New Phytol.">
        <title>Evolutionary innovations through gain and loss of genes in the ectomycorrhizal Boletales.</title>
        <authorList>
            <person name="Wu G."/>
            <person name="Miyauchi S."/>
            <person name="Morin E."/>
            <person name="Kuo A."/>
            <person name="Drula E."/>
            <person name="Varga T."/>
            <person name="Kohler A."/>
            <person name="Feng B."/>
            <person name="Cao Y."/>
            <person name="Lipzen A."/>
            <person name="Daum C."/>
            <person name="Hundley H."/>
            <person name="Pangilinan J."/>
            <person name="Johnson J."/>
            <person name="Barry K."/>
            <person name="LaButti K."/>
            <person name="Ng V."/>
            <person name="Ahrendt S."/>
            <person name="Min B."/>
            <person name="Choi I.G."/>
            <person name="Park H."/>
            <person name="Plett J.M."/>
            <person name="Magnuson J."/>
            <person name="Spatafora J.W."/>
            <person name="Nagy L.G."/>
            <person name="Henrissat B."/>
            <person name="Grigoriev I.V."/>
            <person name="Yang Z.L."/>
            <person name="Xu J."/>
            <person name="Martin F.M."/>
        </authorList>
    </citation>
    <scope>NUCLEOTIDE SEQUENCE</scope>
    <source>
        <strain evidence="1">KUC20120723A-06</strain>
    </source>
</reference>
<evidence type="ECO:0000313" key="1">
    <source>
        <dbReference type="EMBL" id="KAH7921231.1"/>
    </source>
</evidence>
<comment type="caution">
    <text evidence="1">The sequence shown here is derived from an EMBL/GenBank/DDBJ whole genome shotgun (WGS) entry which is preliminary data.</text>
</comment>
<sequence length="129" mass="14207">MGTRDKVQCTPNPYRRSSKVVRIADAPSTRGRGSDLVIRLAHNSKTIAPRASAMDAVKQSPTIIDRDTSFFVLGIVAVIILIQLLSSNHRAIYIDVKTHVDHHKDRDDSVVQALTPSQLPGLVQDPEDD</sequence>
<keyword evidence="2" id="KW-1185">Reference proteome</keyword>
<proteinExistence type="predicted"/>